<dbReference type="InParanoid" id="I0A1W0"/>
<keyword evidence="1" id="KW-0547">Nucleotide-binding</keyword>
<gene>
    <name evidence="4" type="ordered locus">FFONT_0979</name>
</gene>
<reference evidence="4 5" key="2">
    <citation type="journal article" date="2014" name="Extremophiles">
        <title>Analysis of the complete genome of Fervidococcus fontis confirms the distinct phylogenetic position of the order Fervidicoccales and suggests its environmental function.</title>
        <authorList>
            <person name="Lebedinsky A.V."/>
            <person name="Mardanov A.V."/>
            <person name="Kublanov I.V."/>
            <person name="Gumerov V.M."/>
            <person name="Beletsky A.V."/>
            <person name="Perevalova A.A."/>
            <person name="Bidzhieva S.Kh."/>
            <person name="Bonch-Osmolovskaya E.A."/>
            <person name="Skryabin K.G."/>
            <person name="Ravin N.V."/>
        </authorList>
    </citation>
    <scope>NUCLEOTIDE SEQUENCE [LARGE SCALE GENOMIC DNA]</scope>
    <source>
        <strain evidence="5">DSM 19380 / VKM B-2539 / Kam940</strain>
    </source>
</reference>
<dbReference type="PANTHER" id="PTHR42997">
    <property type="entry name" value="HIT FAMILY HYDROLASE"/>
    <property type="match status" value="1"/>
</dbReference>
<evidence type="ECO:0000313" key="4">
    <source>
        <dbReference type="EMBL" id="AFH42967.1"/>
    </source>
</evidence>
<evidence type="ECO:0000256" key="1">
    <source>
        <dbReference type="ARBA" id="ARBA00022741"/>
    </source>
</evidence>
<dbReference type="InterPro" id="IPR039383">
    <property type="entry name" value="FHIT"/>
</dbReference>
<dbReference type="PROSITE" id="PS51084">
    <property type="entry name" value="HIT_2"/>
    <property type="match status" value="1"/>
</dbReference>
<dbReference type="EMBL" id="CP003423">
    <property type="protein sequence ID" value="AFH42967.1"/>
    <property type="molecule type" value="Genomic_DNA"/>
</dbReference>
<dbReference type="InterPro" id="IPR011146">
    <property type="entry name" value="HIT-like"/>
</dbReference>
<feature type="domain" description="HIT" evidence="3">
    <location>
        <begin position="28"/>
        <end position="138"/>
    </location>
</feature>
<protein>
    <submittedName>
        <fullName evidence="4">Histidine triad (HIT) protein</fullName>
    </submittedName>
</protein>
<dbReference type="InterPro" id="IPR052908">
    <property type="entry name" value="AP-4-A_phosphorylase"/>
</dbReference>
<dbReference type="PANTHER" id="PTHR42997:SF1">
    <property type="entry name" value="AP-4-A PHOSPHORYLASE"/>
    <property type="match status" value="1"/>
</dbReference>
<dbReference type="GO" id="GO:0003824">
    <property type="term" value="F:catalytic activity"/>
    <property type="evidence" value="ECO:0007669"/>
    <property type="project" value="InterPro"/>
</dbReference>
<evidence type="ECO:0000313" key="5">
    <source>
        <dbReference type="Proteomes" id="UP000007391"/>
    </source>
</evidence>
<dbReference type="AlphaFoldDB" id="I0A1W0"/>
<evidence type="ECO:0000256" key="2">
    <source>
        <dbReference type="PROSITE-ProRule" id="PRU00464"/>
    </source>
</evidence>
<dbReference type="Pfam" id="PF01230">
    <property type="entry name" value="HIT"/>
    <property type="match status" value="1"/>
</dbReference>
<organism evidence="4 5">
    <name type="scientific">Fervidicoccus fontis (strain DSM 19380 / JCM 18336 / VKM B-2539 / Kam940)</name>
    <dbReference type="NCBI Taxonomy" id="1163730"/>
    <lineage>
        <taxon>Archaea</taxon>
        <taxon>Thermoproteota</taxon>
        <taxon>Thermoprotei</taxon>
        <taxon>Fervidicoccales</taxon>
        <taxon>Fervidicoccaceae</taxon>
        <taxon>Fervidicoccus</taxon>
    </lineage>
</organism>
<dbReference type="SUPFAM" id="SSF54197">
    <property type="entry name" value="HIT-like"/>
    <property type="match status" value="1"/>
</dbReference>
<evidence type="ECO:0000259" key="3">
    <source>
        <dbReference type="PROSITE" id="PS51084"/>
    </source>
</evidence>
<dbReference type="eggNOG" id="arCOG00419">
    <property type="taxonomic scope" value="Archaea"/>
</dbReference>
<feature type="short sequence motif" description="Histidine triad motif" evidence="2">
    <location>
        <begin position="123"/>
        <end position="127"/>
    </location>
</feature>
<dbReference type="Gene3D" id="3.30.428.10">
    <property type="entry name" value="HIT-like"/>
    <property type="match status" value="1"/>
</dbReference>
<accession>I0A1W0</accession>
<dbReference type="Proteomes" id="UP000007391">
    <property type="component" value="Chromosome"/>
</dbReference>
<dbReference type="CDD" id="cd01275">
    <property type="entry name" value="FHIT"/>
    <property type="match status" value="1"/>
</dbReference>
<dbReference type="GO" id="GO:0000166">
    <property type="term" value="F:nucleotide binding"/>
    <property type="evidence" value="ECO:0007669"/>
    <property type="project" value="UniProtKB-KW"/>
</dbReference>
<keyword evidence="5" id="KW-1185">Reference proteome</keyword>
<sequence length="167" mass="19250">MRKMKILWAPWRSVYIKEISKEEKGSCIFCKVIAEKDDNKNLVVFRGNKTFVIMNKYPYNSGHLMVVPYKHVSRIENLDNEELLELSTLIVRSVKVLTELYRPDGFNIGMNIGRAAGAGIEDHIHVHIVPRWIGDTNFMPVIGETRVISENLTEAYAKIKEAFQKIK</sequence>
<dbReference type="STRING" id="1163730.FFONT_0979"/>
<dbReference type="InterPro" id="IPR036265">
    <property type="entry name" value="HIT-like_sf"/>
</dbReference>
<dbReference type="KEGG" id="ffo:FFONT_0979"/>
<name>I0A1W0_FERFK</name>
<dbReference type="FunCoup" id="I0A1W0">
    <property type="interactions" value="87"/>
</dbReference>
<proteinExistence type="predicted"/>
<dbReference type="HOGENOM" id="CLU_056776_1_2_2"/>
<reference evidence="5" key="1">
    <citation type="submission" date="2012-03" db="EMBL/GenBank/DDBJ databases">
        <title>Fervidicoccus fontis complete genome analysis confirms its distinct phylogenetic position and predicts its environmental function.</title>
        <authorList>
            <person name="Lebedinsky A.V."/>
            <person name="Mardanov A.V."/>
            <person name="Gumerov V.M."/>
            <person name="Beletsky A.V."/>
            <person name="Kublanov I.V."/>
            <person name="Perevalova A.A."/>
            <person name="Bonch-Osmolovskaya E.A."/>
            <person name="Ravin N.V."/>
            <person name="Skryabin K.G."/>
        </authorList>
    </citation>
    <scope>NUCLEOTIDE SEQUENCE [LARGE SCALE GENOMIC DNA]</scope>
    <source>
        <strain evidence="5">DSM 19380 / VKM B-2539 / Kam940</strain>
    </source>
</reference>